<protein>
    <submittedName>
        <fullName evidence="1">Uncharacterized protein</fullName>
    </submittedName>
</protein>
<dbReference type="EMBL" id="QXDF01000001">
    <property type="protein sequence ID" value="RIA55404.1"/>
    <property type="molecule type" value="Genomic_DNA"/>
</dbReference>
<organism evidence="1 2">
    <name type="scientific">Dichotomicrobium thermohalophilum</name>
    <dbReference type="NCBI Taxonomy" id="933063"/>
    <lineage>
        <taxon>Bacteria</taxon>
        <taxon>Pseudomonadati</taxon>
        <taxon>Pseudomonadota</taxon>
        <taxon>Alphaproteobacteria</taxon>
        <taxon>Hyphomicrobiales</taxon>
        <taxon>Hyphomicrobiaceae</taxon>
        <taxon>Dichotomicrobium</taxon>
    </lineage>
</organism>
<dbReference type="Proteomes" id="UP000266273">
    <property type="component" value="Unassembled WGS sequence"/>
</dbReference>
<accession>A0A397QBC0</accession>
<gene>
    <name evidence="1" type="ORF">BXY53_0469</name>
</gene>
<dbReference type="AlphaFoldDB" id="A0A397QBC0"/>
<proteinExistence type="predicted"/>
<dbReference type="RefSeq" id="WP_119060312.1">
    <property type="nucleotide sequence ID" value="NZ_QXDF01000001.1"/>
</dbReference>
<dbReference type="OrthoDB" id="8420544at2"/>
<evidence type="ECO:0000313" key="1">
    <source>
        <dbReference type="EMBL" id="RIA55404.1"/>
    </source>
</evidence>
<evidence type="ECO:0000313" key="2">
    <source>
        <dbReference type="Proteomes" id="UP000266273"/>
    </source>
</evidence>
<reference evidence="1 2" key="1">
    <citation type="submission" date="2018-08" db="EMBL/GenBank/DDBJ databases">
        <title>Genomic Encyclopedia of Archaeal and Bacterial Type Strains, Phase II (KMG-II): from individual species to whole genera.</title>
        <authorList>
            <person name="Goeker M."/>
        </authorList>
    </citation>
    <scope>NUCLEOTIDE SEQUENCE [LARGE SCALE GENOMIC DNA]</scope>
    <source>
        <strain evidence="1 2">DSM 5002</strain>
    </source>
</reference>
<sequence>MNQIDLFGESFGTPRYVPKPEHVRNRLQSILDTLRAADSWPWPPVIVRQYRDLTLPYLYEQLHDPAEAARWSDLIDAEIARLGEPLVDTPR</sequence>
<name>A0A397QBC0_9HYPH</name>
<keyword evidence="2" id="KW-1185">Reference proteome</keyword>
<comment type="caution">
    <text evidence="1">The sequence shown here is derived from an EMBL/GenBank/DDBJ whole genome shotgun (WGS) entry which is preliminary data.</text>
</comment>